<proteinExistence type="predicted"/>
<dbReference type="Proteomes" id="UP000078492">
    <property type="component" value="Unassembled WGS sequence"/>
</dbReference>
<accession>A0A195DZ62</accession>
<organism evidence="1 2">
    <name type="scientific">Trachymyrmex cornetzi</name>
    <dbReference type="NCBI Taxonomy" id="471704"/>
    <lineage>
        <taxon>Eukaryota</taxon>
        <taxon>Metazoa</taxon>
        <taxon>Ecdysozoa</taxon>
        <taxon>Arthropoda</taxon>
        <taxon>Hexapoda</taxon>
        <taxon>Insecta</taxon>
        <taxon>Pterygota</taxon>
        <taxon>Neoptera</taxon>
        <taxon>Endopterygota</taxon>
        <taxon>Hymenoptera</taxon>
        <taxon>Apocrita</taxon>
        <taxon>Aculeata</taxon>
        <taxon>Formicoidea</taxon>
        <taxon>Formicidae</taxon>
        <taxon>Myrmicinae</taxon>
        <taxon>Trachymyrmex</taxon>
    </lineage>
</organism>
<name>A0A195DZ62_9HYME</name>
<dbReference type="AlphaFoldDB" id="A0A195DZ62"/>
<protein>
    <submittedName>
        <fullName evidence="1">Uncharacterized protein</fullName>
    </submittedName>
</protein>
<keyword evidence="2" id="KW-1185">Reference proteome</keyword>
<dbReference type="EMBL" id="KQ980044">
    <property type="protein sequence ID" value="KYN18116.1"/>
    <property type="molecule type" value="Genomic_DNA"/>
</dbReference>
<evidence type="ECO:0000313" key="1">
    <source>
        <dbReference type="EMBL" id="KYN18116.1"/>
    </source>
</evidence>
<evidence type="ECO:0000313" key="2">
    <source>
        <dbReference type="Proteomes" id="UP000078492"/>
    </source>
</evidence>
<gene>
    <name evidence="1" type="ORF">ALC57_09626</name>
</gene>
<sequence length="103" mass="12131">MFVSYGETTVRCPNRYCCESLRVRDYLHGRRARMAAIIVTLNRIQHVPFYVNRIDSSAAQEYNENFCGRYKYSMCNNDTNSSKLIALRNTRDERDNEHTPDNL</sequence>
<reference evidence="1 2" key="1">
    <citation type="submission" date="2015-09" db="EMBL/GenBank/DDBJ databases">
        <title>Trachymyrmex cornetzi WGS genome.</title>
        <authorList>
            <person name="Nygaard S."/>
            <person name="Hu H."/>
            <person name="Boomsma J."/>
            <person name="Zhang G."/>
        </authorList>
    </citation>
    <scope>NUCLEOTIDE SEQUENCE [LARGE SCALE GENOMIC DNA]</scope>
    <source>
        <strain evidence="1">Tcor2-1</strain>
        <tissue evidence="1">Whole body</tissue>
    </source>
</reference>